<dbReference type="GO" id="GO:0003700">
    <property type="term" value="F:DNA-binding transcription factor activity"/>
    <property type="evidence" value="ECO:0007669"/>
    <property type="project" value="InterPro"/>
</dbReference>
<dbReference type="Gene3D" id="1.10.10.10">
    <property type="entry name" value="Winged helix-like DNA-binding domain superfamily/Winged helix DNA-binding domain"/>
    <property type="match status" value="1"/>
</dbReference>
<dbReference type="CDD" id="cd07377">
    <property type="entry name" value="WHTH_GntR"/>
    <property type="match status" value="1"/>
</dbReference>
<keyword evidence="6" id="KW-1185">Reference proteome</keyword>
<dbReference type="AlphaFoldDB" id="A0A2Z2NRC8"/>
<dbReference type="InterPro" id="IPR036390">
    <property type="entry name" value="WH_DNA-bd_sf"/>
</dbReference>
<dbReference type="PANTHER" id="PTHR43537">
    <property type="entry name" value="TRANSCRIPTIONAL REGULATOR, GNTR FAMILY"/>
    <property type="match status" value="1"/>
</dbReference>
<protein>
    <submittedName>
        <fullName evidence="5">HTH-type transcriptional repressor RspR</fullName>
    </submittedName>
</protein>
<evidence type="ECO:0000313" key="6">
    <source>
        <dbReference type="Proteomes" id="UP000250079"/>
    </source>
</evidence>
<sequence>MRPKLDVAECIRTDIVAGHLVFGARVTIDQLATRYKISHMPVREALRQLAGEGILVLEPNKGATVREINTEFVSQIMDMRAGIESHLTRRAARRATATDITCLREIESELESAIEHKLYDEVLVHNQRFHGLINQVADSVDGANMVDRHWMLITALWRVHGHSDERFAGVASDHQHLIAALESGDEMAAELLMGAHVMKSKQMLIKRMLAADAPVVNSGMAGG</sequence>
<keyword evidence="1" id="KW-0805">Transcription regulation</keyword>
<dbReference type="PROSITE" id="PS50949">
    <property type="entry name" value="HTH_GNTR"/>
    <property type="match status" value="1"/>
</dbReference>
<dbReference type="Gene3D" id="1.20.120.530">
    <property type="entry name" value="GntR ligand-binding domain-like"/>
    <property type="match status" value="1"/>
</dbReference>
<gene>
    <name evidence="5" type="primary">rspR_4</name>
    <name evidence="5" type="ORF">IMCC3135_18550</name>
</gene>
<dbReference type="Pfam" id="PF07729">
    <property type="entry name" value="FCD"/>
    <property type="match status" value="1"/>
</dbReference>
<dbReference type="SMART" id="SM00345">
    <property type="entry name" value="HTH_GNTR"/>
    <property type="match status" value="1"/>
</dbReference>
<keyword evidence="3" id="KW-0804">Transcription</keyword>
<dbReference type="KEGG" id="gai:IMCC3135_18550"/>
<evidence type="ECO:0000256" key="3">
    <source>
        <dbReference type="ARBA" id="ARBA00023163"/>
    </source>
</evidence>
<accession>A0A2Z2NRC8</accession>
<dbReference type="SUPFAM" id="SSF46785">
    <property type="entry name" value="Winged helix' DNA-binding domain"/>
    <property type="match status" value="1"/>
</dbReference>
<proteinExistence type="predicted"/>
<evidence type="ECO:0000256" key="2">
    <source>
        <dbReference type="ARBA" id="ARBA00023125"/>
    </source>
</evidence>
<dbReference type="InterPro" id="IPR011711">
    <property type="entry name" value="GntR_C"/>
</dbReference>
<dbReference type="EMBL" id="CP018632">
    <property type="protein sequence ID" value="ASJ73789.1"/>
    <property type="molecule type" value="Genomic_DNA"/>
</dbReference>
<dbReference type="PANTHER" id="PTHR43537:SF24">
    <property type="entry name" value="GLUCONATE OPERON TRANSCRIPTIONAL REPRESSOR"/>
    <property type="match status" value="1"/>
</dbReference>
<feature type="domain" description="HTH gntR-type" evidence="4">
    <location>
        <begin position="1"/>
        <end position="68"/>
    </location>
</feature>
<evidence type="ECO:0000256" key="1">
    <source>
        <dbReference type="ARBA" id="ARBA00023015"/>
    </source>
</evidence>
<dbReference type="InterPro" id="IPR008920">
    <property type="entry name" value="TF_FadR/GntR_C"/>
</dbReference>
<evidence type="ECO:0000259" key="4">
    <source>
        <dbReference type="PROSITE" id="PS50949"/>
    </source>
</evidence>
<dbReference type="GO" id="GO:0003677">
    <property type="term" value="F:DNA binding"/>
    <property type="evidence" value="ECO:0007669"/>
    <property type="project" value="UniProtKB-KW"/>
</dbReference>
<keyword evidence="2" id="KW-0238">DNA-binding</keyword>
<dbReference type="OrthoDB" id="6627771at2"/>
<name>A0A2Z2NRC8_9GAMM</name>
<dbReference type="SUPFAM" id="SSF48008">
    <property type="entry name" value="GntR ligand-binding domain-like"/>
    <property type="match status" value="1"/>
</dbReference>
<dbReference type="Pfam" id="PF00392">
    <property type="entry name" value="GntR"/>
    <property type="match status" value="1"/>
</dbReference>
<dbReference type="InterPro" id="IPR000524">
    <property type="entry name" value="Tscrpt_reg_HTH_GntR"/>
</dbReference>
<reference evidence="5 6" key="1">
    <citation type="submission" date="2016-12" db="EMBL/GenBank/DDBJ databases">
        <authorList>
            <person name="Song W.-J."/>
            <person name="Kurnit D.M."/>
        </authorList>
    </citation>
    <scope>NUCLEOTIDE SEQUENCE [LARGE SCALE GENOMIC DNA]</scope>
    <source>
        <strain evidence="5 6">IMCC3135</strain>
    </source>
</reference>
<dbReference type="InterPro" id="IPR036388">
    <property type="entry name" value="WH-like_DNA-bd_sf"/>
</dbReference>
<organism evidence="5 6">
    <name type="scientific">Granulosicoccus antarcticus IMCC3135</name>
    <dbReference type="NCBI Taxonomy" id="1192854"/>
    <lineage>
        <taxon>Bacteria</taxon>
        <taxon>Pseudomonadati</taxon>
        <taxon>Pseudomonadota</taxon>
        <taxon>Gammaproteobacteria</taxon>
        <taxon>Chromatiales</taxon>
        <taxon>Granulosicoccaceae</taxon>
        <taxon>Granulosicoccus</taxon>
    </lineage>
</organism>
<dbReference type="SMART" id="SM00895">
    <property type="entry name" value="FCD"/>
    <property type="match status" value="1"/>
</dbReference>
<evidence type="ECO:0000313" key="5">
    <source>
        <dbReference type="EMBL" id="ASJ73789.1"/>
    </source>
</evidence>
<dbReference type="RefSeq" id="WP_088918924.1">
    <property type="nucleotide sequence ID" value="NZ_CP018632.1"/>
</dbReference>
<dbReference type="Proteomes" id="UP000250079">
    <property type="component" value="Chromosome"/>
</dbReference>